<dbReference type="PRINTS" id="PR00634">
    <property type="entry name" value="BETALLERGEN"/>
</dbReference>
<comment type="similarity">
    <text evidence="1">Belongs to the MLP family.</text>
</comment>
<proteinExistence type="inferred from homology"/>
<dbReference type="PANTHER" id="PTHR31338:SF16">
    <property type="entry name" value="POLYKETIDE CYCLASE_DEHYDRASE AND LIPID TRANSPORT SUPERFAMILY PROTEIN"/>
    <property type="match status" value="1"/>
</dbReference>
<feature type="domain" description="Bet v I/Major latex protein" evidence="2">
    <location>
        <begin position="1"/>
        <end position="154"/>
    </location>
</feature>
<reference evidence="3 4" key="1">
    <citation type="submission" date="2024-06" db="EMBL/GenBank/DDBJ databases">
        <title>A chromosome level genome sequence of Diviner's sage (Salvia divinorum).</title>
        <authorList>
            <person name="Ford S.A."/>
            <person name="Ro D.-K."/>
            <person name="Ness R.W."/>
            <person name="Phillips M.A."/>
        </authorList>
    </citation>
    <scope>NUCLEOTIDE SEQUENCE [LARGE SCALE GENOMIC DNA]</scope>
    <source>
        <strain evidence="3">SAF-2024a</strain>
        <tissue evidence="3">Leaf</tissue>
    </source>
</reference>
<accession>A0ABD1G5G7</accession>
<evidence type="ECO:0000313" key="4">
    <source>
        <dbReference type="Proteomes" id="UP001567538"/>
    </source>
</evidence>
<name>A0ABD1G5G7_SALDI</name>
<dbReference type="CDD" id="cd07816">
    <property type="entry name" value="Bet_v1-like"/>
    <property type="match status" value="1"/>
</dbReference>
<dbReference type="InterPro" id="IPR052006">
    <property type="entry name" value="MLP-like"/>
</dbReference>
<protein>
    <submittedName>
        <fullName evidence="3">MLP-like protein 423</fullName>
    </submittedName>
</protein>
<dbReference type="AlphaFoldDB" id="A0ABD1G5G7"/>
<dbReference type="InterPro" id="IPR000916">
    <property type="entry name" value="Bet_v_I/MLP"/>
</dbReference>
<evidence type="ECO:0000313" key="3">
    <source>
        <dbReference type="EMBL" id="KAL1539371.1"/>
    </source>
</evidence>
<comment type="caution">
    <text evidence="3">The sequence shown here is derived from an EMBL/GenBank/DDBJ whole genome shotgun (WGS) entry which is preliminary data.</text>
</comment>
<dbReference type="Gene3D" id="3.30.530.20">
    <property type="match status" value="1"/>
</dbReference>
<sequence length="176" mass="19914">MAASKFEVELESKTSPEKLWKNLKEFVTLFPKAMPDVYQGIEVIEGDGRSAGSIFVSTMKPSETKPVASISKERIEIVDDEKKILSFTFLEGEFSENYKNLKVEISGGRGTKSGALVKYTSEFNKANEKVLDPNLFKGYVVKLVTDVDDYLLKKVMRTFFHTKKKGEEKMFAFVIS</sequence>
<organism evidence="3 4">
    <name type="scientific">Salvia divinorum</name>
    <name type="common">Maria pastora</name>
    <name type="synonym">Diviner's sage</name>
    <dbReference type="NCBI Taxonomy" id="28513"/>
    <lineage>
        <taxon>Eukaryota</taxon>
        <taxon>Viridiplantae</taxon>
        <taxon>Streptophyta</taxon>
        <taxon>Embryophyta</taxon>
        <taxon>Tracheophyta</taxon>
        <taxon>Spermatophyta</taxon>
        <taxon>Magnoliopsida</taxon>
        <taxon>eudicotyledons</taxon>
        <taxon>Gunneridae</taxon>
        <taxon>Pentapetalae</taxon>
        <taxon>asterids</taxon>
        <taxon>lamiids</taxon>
        <taxon>Lamiales</taxon>
        <taxon>Lamiaceae</taxon>
        <taxon>Nepetoideae</taxon>
        <taxon>Mentheae</taxon>
        <taxon>Salviinae</taxon>
        <taxon>Salvia</taxon>
        <taxon>Salvia subgen. Calosphace</taxon>
    </lineage>
</organism>
<dbReference type="InterPro" id="IPR024949">
    <property type="entry name" value="Bet_v_I_allergen"/>
</dbReference>
<dbReference type="InterPro" id="IPR023393">
    <property type="entry name" value="START-like_dom_sf"/>
</dbReference>
<dbReference type="Pfam" id="PF00407">
    <property type="entry name" value="Bet_v_1"/>
    <property type="match status" value="1"/>
</dbReference>
<dbReference type="SMART" id="SM01037">
    <property type="entry name" value="Bet_v_1"/>
    <property type="match status" value="1"/>
</dbReference>
<dbReference type="EMBL" id="JBEAFC010000010">
    <property type="protein sequence ID" value="KAL1539371.1"/>
    <property type="molecule type" value="Genomic_DNA"/>
</dbReference>
<gene>
    <name evidence="3" type="ORF">AAHA92_27998</name>
</gene>
<dbReference type="SUPFAM" id="SSF55961">
    <property type="entry name" value="Bet v1-like"/>
    <property type="match status" value="1"/>
</dbReference>
<dbReference type="Proteomes" id="UP001567538">
    <property type="component" value="Unassembled WGS sequence"/>
</dbReference>
<evidence type="ECO:0000259" key="2">
    <source>
        <dbReference type="SMART" id="SM01037"/>
    </source>
</evidence>
<keyword evidence="4" id="KW-1185">Reference proteome</keyword>
<dbReference type="PANTHER" id="PTHR31338">
    <property type="entry name" value="POLYKETIDE CYCLASE/DEHYDRASE AND LIPID TRANSPORT SUPERFAMILY PROTEIN"/>
    <property type="match status" value="1"/>
</dbReference>
<evidence type="ECO:0000256" key="1">
    <source>
        <dbReference type="ARBA" id="ARBA00038242"/>
    </source>
</evidence>